<comment type="caution">
    <text evidence="1">The sequence shown here is derived from an EMBL/GenBank/DDBJ whole genome shotgun (WGS) entry which is preliminary data.</text>
</comment>
<reference evidence="1" key="1">
    <citation type="submission" date="2023-04" db="EMBL/GenBank/DDBJ databases">
        <title>A chromosome-level genome assembly of the parasitoid wasp Eretmocerus hayati.</title>
        <authorList>
            <person name="Zhong Y."/>
            <person name="Liu S."/>
            <person name="Liu Y."/>
        </authorList>
    </citation>
    <scope>NUCLEOTIDE SEQUENCE</scope>
    <source>
        <strain evidence="1">ZJU_SS_LIU_2023</strain>
    </source>
</reference>
<dbReference type="Proteomes" id="UP001239111">
    <property type="component" value="Chromosome 3"/>
</dbReference>
<proteinExistence type="predicted"/>
<evidence type="ECO:0000313" key="1">
    <source>
        <dbReference type="EMBL" id="KAJ8671034.1"/>
    </source>
</evidence>
<evidence type="ECO:0000313" key="2">
    <source>
        <dbReference type="Proteomes" id="UP001239111"/>
    </source>
</evidence>
<gene>
    <name evidence="1" type="ORF">QAD02_002293</name>
</gene>
<dbReference type="EMBL" id="CM056743">
    <property type="protein sequence ID" value="KAJ8671034.1"/>
    <property type="molecule type" value="Genomic_DNA"/>
</dbReference>
<keyword evidence="2" id="KW-1185">Reference proteome</keyword>
<organism evidence="1 2">
    <name type="scientific">Eretmocerus hayati</name>
    <dbReference type="NCBI Taxonomy" id="131215"/>
    <lineage>
        <taxon>Eukaryota</taxon>
        <taxon>Metazoa</taxon>
        <taxon>Ecdysozoa</taxon>
        <taxon>Arthropoda</taxon>
        <taxon>Hexapoda</taxon>
        <taxon>Insecta</taxon>
        <taxon>Pterygota</taxon>
        <taxon>Neoptera</taxon>
        <taxon>Endopterygota</taxon>
        <taxon>Hymenoptera</taxon>
        <taxon>Apocrita</taxon>
        <taxon>Proctotrupomorpha</taxon>
        <taxon>Chalcidoidea</taxon>
        <taxon>Aphelinidae</taxon>
        <taxon>Aphelininae</taxon>
        <taxon>Eretmocerus</taxon>
    </lineage>
</organism>
<sequence length="337" mass="38563">MPSIRKRIAQVLVESNGFEPDNSSESDLNPEYVKIREREETVSVPPEINMIVMKKPPVFGQNRLVNRHLVTYFIPKGDSSTLHAYLKKPIVDHNLSITSVLTLGCDGPNVNKAVIAKFNELLLELGSKEMIDIGTCLLHVVNNVFQKGVESLSIDINDYLTKLYYCVNHSDFRVEILQKFQLDLGLPIHDLIKHVPSRWLTIGQASDRAFERSPAIENLILEYIPKNDKITSRKSNYLQLRELVANPLTEVYLNFVSFLAKIFTRQFTLLMQKEQPLIHILHRQMTKLVYILTTQVMKESFIPTDVLDIELKKTLQNSDALYPLEEVKCGDVCLKSV</sequence>
<name>A0ACC2NIH0_9HYME</name>
<protein>
    <submittedName>
        <fullName evidence="1">Uncharacterized protein</fullName>
    </submittedName>
</protein>
<accession>A0ACC2NIH0</accession>